<dbReference type="EMBL" id="BJYM01000007">
    <property type="protein sequence ID" value="GEN87252.1"/>
    <property type="molecule type" value="Genomic_DNA"/>
</dbReference>
<dbReference type="NCBIfam" id="NF047353">
    <property type="entry name" value="tube_lmo2291"/>
    <property type="match status" value="1"/>
</dbReference>
<accession>A0A511ZIH9</accession>
<proteinExistence type="predicted"/>
<dbReference type="AlphaFoldDB" id="A0A511ZIH9"/>
<gene>
    <name evidence="1" type="ORF">OSO01_19910</name>
</gene>
<reference evidence="1 2" key="1">
    <citation type="submission" date="2019-07" db="EMBL/GenBank/DDBJ databases">
        <title>Whole genome shotgun sequence of Oceanobacillus sojae NBRC 105379.</title>
        <authorList>
            <person name="Hosoyama A."/>
            <person name="Uohara A."/>
            <person name="Ohji S."/>
            <person name="Ichikawa N."/>
        </authorList>
    </citation>
    <scope>NUCLEOTIDE SEQUENCE [LARGE SCALE GENOMIC DNA]</scope>
    <source>
        <strain evidence="1 2">NBRC 105379</strain>
    </source>
</reference>
<evidence type="ECO:0000313" key="2">
    <source>
        <dbReference type="Proteomes" id="UP000321558"/>
    </source>
</evidence>
<dbReference type="OrthoDB" id="2288114at2"/>
<evidence type="ECO:0000313" key="1">
    <source>
        <dbReference type="EMBL" id="GEN87252.1"/>
    </source>
</evidence>
<dbReference type="RefSeq" id="WP_147210242.1">
    <property type="nucleotide sequence ID" value="NZ_BJYM01000007.1"/>
</dbReference>
<protein>
    <submittedName>
        <fullName evidence="1">Putative major tail shaft protein, phage associated</fullName>
    </submittedName>
</protein>
<sequence length="160" mass="17647">MARLKNALRGHFIQKYEQGQNQPTSDDWLELADYISDISDDTNEETEDIAYYSGDGTPETEVTSVAWGYSVEGTYDSSNPAMKLVESMRLKTGNDRKVWHRVVAADGSKEYVGRATVYGIVAGSGAAGEHEAFNCIIRYDRIPEENILDDDNGNGGEPGE</sequence>
<comment type="caution">
    <text evidence="1">The sequence shown here is derived from an EMBL/GenBank/DDBJ whole genome shotgun (WGS) entry which is preliminary data.</text>
</comment>
<dbReference type="Proteomes" id="UP000321558">
    <property type="component" value="Unassembled WGS sequence"/>
</dbReference>
<organism evidence="1 2">
    <name type="scientific">Oceanobacillus sojae</name>
    <dbReference type="NCBI Taxonomy" id="582851"/>
    <lineage>
        <taxon>Bacteria</taxon>
        <taxon>Bacillati</taxon>
        <taxon>Bacillota</taxon>
        <taxon>Bacilli</taxon>
        <taxon>Bacillales</taxon>
        <taxon>Bacillaceae</taxon>
        <taxon>Oceanobacillus</taxon>
    </lineage>
</organism>
<name>A0A511ZIH9_9BACI</name>
<keyword evidence="2" id="KW-1185">Reference proteome</keyword>